<reference evidence="1" key="2">
    <citation type="submission" date="2018-05" db="EMBL/GenBank/DDBJ databases">
        <title>OgluRS3 (Oryza glumaepatula Reference Sequence Version 3).</title>
        <authorList>
            <person name="Zhang J."/>
            <person name="Kudrna D."/>
            <person name="Lee S."/>
            <person name="Talag J."/>
            <person name="Welchert J."/>
            <person name="Wing R.A."/>
        </authorList>
    </citation>
    <scope>NUCLEOTIDE SEQUENCE [LARGE SCALE GENOMIC DNA]</scope>
</reference>
<dbReference type="Gramene" id="OGLUM03G36050.1">
    <property type="protein sequence ID" value="OGLUM03G36050.1"/>
    <property type="gene ID" value="OGLUM03G36050"/>
</dbReference>
<dbReference type="AlphaFoldDB" id="A0A0D9ZDY7"/>
<name>A0A0D9ZDY7_9ORYZ</name>
<keyword evidence="2" id="KW-1185">Reference proteome</keyword>
<proteinExistence type="predicted"/>
<accession>A0A0D9ZDY7</accession>
<organism evidence="1">
    <name type="scientific">Oryza glumipatula</name>
    <dbReference type="NCBI Taxonomy" id="40148"/>
    <lineage>
        <taxon>Eukaryota</taxon>
        <taxon>Viridiplantae</taxon>
        <taxon>Streptophyta</taxon>
        <taxon>Embryophyta</taxon>
        <taxon>Tracheophyta</taxon>
        <taxon>Spermatophyta</taxon>
        <taxon>Magnoliopsida</taxon>
        <taxon>Liliopsida</taxon>
        <taxon>Poales</taxon>
        <taxon>Poaceae</taxon>
        <taxon>BOP clade</taxon>
        <taxon>Oryzoideae</taxon>
        <taxon>Oryzeae</taxon>
        <taxon>Oryzinae</taxon>
        <taxon>Oryza</taxon>
    </lineage>
</organism>
<dbReference type="EnsemblPlants" id="OGLUM03G36050.1">
    <property type="protein sequence ID" value="OGLUM03G36050.1"/>
    <property type="gene ID" value="OGLUM03G36050"/>
</dbReference>
<protein>
    <submittedName>
        <fullName evidence="1">Uncharacterized protein</fullName>
    </submittedName>
</protein>
<dbReference type="Proteomes" id="UP000026961">
    <property type="component" value="Chromosome 3"/>
</dbReference>
<evidence type="ECO:0000313" key="1">
    <source>
        <dbReference type="EnsemblPlants" id="OGLUM03G36050.1"/>
    </source>
</evidence>
<dbReference type="HOGENOM" id="CLU_1263265_0_0_1"/>
<reference evidence="1" key="1">
    <citation type="submission" date="2015-04" db="UniProtKB">
        <authorList>
            <consortium name="EnsemblPlants"/>
        </authorList>
    </citation>
    <scope>IDENTIFICATION</scope>
</reference>
<sequence>MLAFTDAWLPPPQAVVDRPPPVVAPPPLSRASSRPHACTSAGRIPCSSLGGGVGARARCRPSFFFSSFPSLYPSSGSMDLEAVPTVAVRRSVRNFQKVRSGARSGDGGVGGAVALAAMLPMEQGLRLVLQVTDVRPAAGALRRSQVRARVLVAFMAHLIRARAIRAGTIIRVLDYLFMDSNINTRHQHKELPRDEATFGYVNEAKETKSSSSLCHKVAD</sequence>
<evidence type="ECO:0000313" key="2">
    <source>
        <dbReference type="Proteomes" id="UP000026961"/>
    </source>
</evidence>